<dbReference type="PATRIC" id="fig|717774.3.peg.1933"/>
<gene>
    <name evidence="5" type="ordered locus">Marme_1877</name>
</gene>
<dbReference type="AlphaFoldDB" id="F2K253"/>
<sequence>MTQEIYTEVTNNGVTYDVVGEPSTMDEEIEALGGANIVGAGANGLTITDEQVEAIMKKLAIAAVSKIPVVGQVLGPILGFLTEDRRSVWEQVEGQVKREINNRIMEEKIKTMRGINDGLGDGFKNAANYEGQTQYTALISLAGQFDAFRGMFQGMSDSGRDWFETLPFITMLALQETLVLSLLVKAGKDHDTEKNQQVNQDRFENSKSNYVEYIKLAAQQVLEWRIGEIEVKTQSGGYMQFGATVTAKDNWTGKKVASGNVPMFPGKDKPKVTQEIEAYKEKVRNETIDFLMRTSVGPLEPWGLDRSIFDRNPGSIWAQLLGKAVKAIIENMAKK</sequence>
<dbReference type="Proteomes" id="UP000001062">
    <property type="component" value="Chromosome"/>
</dbReference>
<dbReference type="RefSeq" id="WP_013661036.1">
    <property type="nucleotide sequence ID" value="NC_015276.1"/>
</dbReference>
<dbReference type="GO" id="GO:0090729">
    <property type="term" value="F:toxin activity"/>
    <property type="evidence" value="ECO:0007669"/>
    <property type="project" value="UniProtKB-KW"/>
</dbReference>
<dbReference type="KEGG" id="mme:Marme_1877"/>
<dbReference type="eggNOG" id="ENOG503478J">
    <property type="taxonomic scope" value="Bacteria"/>
</dbReference>
<organism evidence="5 6">
    <name type="scientific">Marinomonas mediterranea (strain ATCC 700492 / JCM 21426 / NBRC 103028 / MMB-1)</name>
    <dbReference type="NCBI Taxonomy" id="717774"/>
    <lineage>
        <taxon>Bacteria</taxon>
        <taxon>Pseudomonadati</taxon>
        <taxon>Pseudomonadota</taxon>
        <taxon>Gammaproteobacteria</taxon>
        <taxon>Oceanospirillales</taxon>
        <taxon>Oceanospirillaceae</taxon>
        <taxon>Marinomonas</taxon>
    </lineage>
</organism>
<keyword evidence="4" id="KW-0843">Virulence</keyword>
<reference evidence="5 6" key="1">
    <citation type="journal article" date="2012" name="Stand. Genomic Sci.">
        <title>Complete genome sequence of the melanogenic marine bacterium Marinomonas mediterranea type strain (MMB-1(T)).</title>
        <authorList>
            <person name="Lucas-Elio P."/>
            <person name="Goodwin L."/>
            <person name="Woyke T."/>
            <person name="Pitluck S."/>
            <person name="Nolan M."/>
            <person name="Kyrpides N.C."/>
            <person name="Detter J.C."/>
            <person name="Copeland A."/>
            <person name="Teshima H."/>
            <person name="Bruce D."/>
            <person name="Detter C."/>
            <person name="Tapia R."/>
            <person name="Han S."/>
            <person name="Land M.L."/>
            <person name="Ivanova N."/>
            <person name="Mikhailova N."/>
            <person name="Johnston A.W."/>
            <person name="Sanchez-Amat A."/>
        </authorList>
    </citation>
    <scope>NUCLEOTIDE SEQUENCE [LARGE SCALE GENOMIC DNA]</scope>
    <source>
        <strain evidence="6">ATCC 700492 / JCM 21426 / NBRC 103028 / MMB-1</strain>
    </source>
</reference>
<accession>F2K253</accession>
<evidence type="ECO:0000256" key="4">
    <source>
        <dbReference type="ARBA" id="ARBA00023026"/>
    </source>
</evidence>
<dbReference type="Gene3D" id="1.20.190.10">
    <property type="entry name" value="Pesticidal crystal protein, N-terminal domain"/>
    <property type="match status" value="1"/>
</dbReference>
<name>F2K253_MARM1</name>
<protein>
    <submittedName>
        <fullName evidence="5">Uncharacterized protein</fullName>
    </submittedName>
</protein>
<keyword evidence="2" id="KW-0800">Toxin</keyword>
<evidence type="ECO:0000256" key="1">
    <source>
        <dbReference type="ARBA" id="ARBA00007819"/>
    </source>
</evidence>
<dbReference type="GO" id="GO:0030435">
    <property type="term" value="P:sporulation resulting in formation of a cellular spore"/>
    <property type="evidence" value="ECO:0007669"/>
    <property type="project" value="UniProtKB-KW"/>
</dbReference>
<evidence type="ECO:0000313" key="6">
    <source>
        <dbReference type="Proteomes" id="UP000001062"/>
    </source>
</evidence>
<proteinExistence type="inferred from homology"/>
<evidence type="ECO:0000256" key="3">
    <source>
        <dbReference type="ARBA" id="ARBA00022969"/>
    </source>
</evidence>
<dbReference type="HOGENOM" id="CLU_828480_0_0_6"/>
<evidence type="ECO:0000313" key="5">
    <source>
        <dbReference type="EMBL" id="ADZ91131.1"/>
    </source>
</evidence>
<keyword evidence="3" id="KW-0749">Sporulation</keyword>
<dbReference type="SUPFAM" id="SSF56849">
    <property type="entry name" value="delta-Endotoxin (insectocide), N-terminal domain"/>
    <property type="match status" value="1"/>
</dbReference>
<evidence type="ECO:0000256" key="2">
    <source>
        <dbReference type="ARBA" id="ARBA00022656"/>
    </source>
</evidence>
<dbReference type="EMBL" id="CP002583">
    <property type="protein sequence ID" value="ADZ91131.1"/>
    <property type="molecule type" value="Genomic_DNA"/>
</dbReference>
<keyword evidence="6" id="KW-1185">Reference proteome</keyword>
<dbReference type="InterPro" id="IPR036716">
    <property type="entry name" value="Pest_crys_N_sf"/>
</dbReference>
<comment type="similarity">
    <text evidence="1">Belongs to the delta endotoxin family.</text>
</comment>
<dbReference type="OrthoDB" id="6301904at2"/>